<gene>
    <name evidence="11" type="primary">aroK</name>
    <name evidence="12" type="ORF">GCM10009808_08150</name>
</gene>
<dbReference type="PANTHER" id="PTHR21087:SF16">
    <property type="entry name" value="SHIKIMATE KINASE 1, CHLOROPLASTIC"/>
    <property type="match status" value="1"/>
</dbReference>
<dbReference type="Gene3D" id="3.40.50.300">
    <property type="entry name" value="P-loop containing nucleotide triphosphate hydrolases"/>
    <property type="match status" value="1"/>
</dbReference>
<protein>
    <recommendedName>
        <fullName evidence="3 11">Shikimate kinase</fullName>
        <shortName evidence="11">SK</shortName>
        <ecNumber evidence="3 11">2.7.1.71</ecNumber>
    </recommendedName>
</protein>
<evidence type="ECO:0000256" key="10">
    <source>
        <dbReference type="ARBA" id="ARBA00048567"/>
    </source>
</evidence>
<dbReference type="RefSeq" id="WP_344069660.1">
    <property type="nucleotide sequence ID" value="NZ_BAAAPL010000001.1"/>
</dbReference>
<keyword evidence="4 11" id="KW-0028">Amino-acid biosynthesis</keyword>
<feature type="binding site" evidence="11">
    <location>
        <position position="18"/>
    </location>
    <ligand>
        <name>Mg(2+)</name>
        <dbReference type="ChEBI" id="CHEBI:18420"/>
    </ligand>
</feature>
<comment type="subunit">
    <text evidence="11">Monomer.</text>
</comment>
<dbReference type="EC" id="2.7.1.71" evidence="3 11"/>
<dbReference type="SUPFAM" id="SSF52540">
    <property type="entry name" value="P-loop containing nucleoside triphosphate hydrolases"/>
    <property type="match status" value="1"/>
</dbReference>
<evidence type="ECO:0000313" key="12">
    <source>
        <dbReference type="EMBL" id="GAA1693388.1"/>
    </source>
</evidence>
<evidence type="ECO:0000256" key="9">
    <source>
        <dbReference type="ARBA" id="ARBA00023141"/>
    </source>
</evidence>
<comment type="catalytic activity">
    <reaction evidence="10 11">
        <text>shikimate + ATP = 3-phosphoshikimate + ADP + H(+)</text>
        <dbReference type="Rhea" id="RHEA:13121"/>
        <dbReference type="ChEBI" id="CHEBI:15378"/>
        <dbReference type="ChEBI" id="CHEBI:30616"/>
        <dbReference type="ChEBI" id="CHEBI:36208"/>
        <dbReference type="ChEBI" id="CHEBI:145989"/>
        <dbReference type="ChEBI" id="CHEBI:456216"/>
        <dbReference type="EC" id="2.7.1.71"/>
    </reaction>
</comment>
<keyword evidence="6 11" id="KW-0547">Nucleotide-binding</keyword>
<comment type="function">
    <text evidence="11">Catalyzes the specific phosphorylation of the 3-hydroxyl group of shikimic acid using ATP as a cosubstrate.</text>
</comment>
<evidence type="ECO:0000256" key="3">
    <source>
        <dbReference type="ARBA" id="ARBA00012154"/>
    </source>
</evidence>
<feature type="binding site" evidence="11">
    <location>
        <position position="59"/>
    </location>
    <ligand>
        <name>substrate</name>
    </ligand>
</feature>
<comment type="caution">
    <text evidence="11">Lacks conserved residue(s) required for the propagation of feature annotation.</text>
</comment>
<evidence type="ECO:0000256" key="8">
    <source>
        <dbReference type="ARBA" id="ARBA00022840"/>
    </source>
</evidence>
<evidence type="ECO:0000256" key="11">
    <source>
        <dbReference type="HAMAP-Rule" id="MF_00109"/>
    </source>
</evidence>
<organism evidence="12 13">
    <name type="scientific">Microbacterium sediminicola</name>
    <dbReference type="NCBI Taxonomy" id="415210"/>
    <lineage>
        <taxon>Bacteria</taxon>
        <taxon>Bacillati</taxon>
        <taxon>Actinomycetota</taxon>
        <taxon>Actinomycetes</taxon>
        <taxon>Micrococcales</taxon>
        <taxon>Microbacteriaceae</taxon>
        <taxon>Microbacterium</taxon>
    </lineage>
</organism>
<evidence type="ECO:0000256" key="5">
    <source>
        <dbReference type="ARBA" id="ARBA00022679"/>
    </source>
</evidence>
<dbReference type="InterPro" id="IPR000623">
    <property type="entry name" value="Shikimate_kinase/TSH1"/>
</dbReference>
<feature type="binding site" evidence="11">
    <location>
        <position position="36"/>
    </location>
    <ligand>
        <name>substrate</name>
    </ligand>
</feature>
<keyword evidence="11" id="KW-0479">Metal-binding</keyword>
<dbReference type="InterPro" id="IPR031322">
    <property type="entry name" value="Shikimate/glucono_kinase"/>
</dbReference>
<evidence type="ECO:0000256" key="7">
    <source>
        <dbReference type="ARBA" id="ARBA00022777"/>
    </source>
</evidence>
<comment type="cofactor">
    <cofactor evidence="11">
        <name>Mg(2+)</name>
        <dbReference type="ChEBI" id="CHEBI:18420"/>
    </cofactor>
    <text evidence="11">Binds 1 Mg(2+) ion per subunit.</text>
</comment>
<sequence length="172" mass="18789">MPVSRPLVLVGPMGAGKTSVGRRVARRLGVEFVDTDASVQRVHGPIEQIFADQGEDVFRGYERDAVRDALSAPRVVSLGGGAVLDADTQADLERCDVVLLTVAPRVVATRVQGSTRPLLRGDDALAEWSRIFAERRPVYERVASLRLDTSDGPLQHTVDEIVHWVHAQEETA</sequence>
<evidence type="ECO:0000256" key="1">
    <source>
        <dbReference type="ARBA" id="ARBA00004842"/>
    </source>
</evidence>
<keyword evidence="5 11" id="KW-0808">Transferase</keyword>
<comment type="pathway">
    <text evidence="1 11">Metabolic intermediate biosynthesis; chorismate biosynthesis; chorismate from D-erythrose 4-phosphate and phosphoenolpyruvate: step 5/7.</text>
</comment>
<feature type="binding site" evidence="11">
    <location>
        <position position="135"/>
    </location>
    <ligand>
        <name>substrate</name>
    </ligand>
</feature>
<accession>A0ABN2HTW5</accession>
<comment type="caution">
    <text evidence="12">The sequence shown here is derived from an EMBL/GenBank/DDBJ whole genome shotgun (WGS) entry which is preliminary data.</text>
</comment>
<dbReference type="Pfam" id="PF01202">
    <property type="entry name" value="SKI"/>
    <property type="match status" value="1"/>
</dbReference>
<keyword evidence="11" id="KW-0460">Magnesium</keyword>
<evidence type="ECO:0000256" key="2">
    <source>
        <dbReference type="ARBA" id="ARBA00006997"/>
    </source>
</evidence>
<comment type="subcellular location">
    <subcellularLocation>
        <location evidence="11">Cytoplasm</location>
    </subcellularLocation>
</comment>
<keyword evidence="8 11" id="KW-0067">ATP-binding</keyword>
<keyword evidence="9 11" id="KW-0057">Aromatic amino acid biosynthesis</keyword>
<dbReference type="HAMAP" id="MF_00109">
    <property type="entry name" value="Shikimate_kinase"/>
    <property type="match status" value="1"/>
</dbReference>
<keyword evidence="13" id="KW-1185">Reference proteome</keyword>
<evidence type="ECO:0000256" key="6">
    <source>
        <dbReference type="ARBA" id="ARBA00022741"/>
    </source>
</evidence>
<feature type="binding site" evidence="11">
    <location>
        <position position="80"/>
    </location>
    <ligand>
        <name>substrate</name>
    </ligand>
</feature>
<dbReference type="InterPro" id="IPR023000">
    <property type="entry name" value="Shikimate_kinase_CS"/>
</dbReference>
<dbReference type="Proteomes" id="UP001501690">
    <property type="component" value="Unassembled WGS sequence"/>
</dbReference>
<dbReference type="InterPro" id="IPR027417">
    <property type="entry name" value="P-loop_NTPase"/>
</dbReference>
<feature type="binding site" evidence="11">
    <location>
        <begin position="14"/>
        <end position="19"/>
    </location>
    <ligand>
        <name>ATP</name>
        <dbReference type="ChEBI" id="CHEBI:30616"/>
    </ligand>
</feature>
<dbReference type="PANTHER" id="PTHR21087">
    <property type="entry name" value="SHIKIMATE KINASE"/>
    <property type="match status" value="1"/>
</dbReference>
<feature type="binding site" evidence="11">
    <location>
        <position position="116"/>
    </location>
    <ligand>
        <name>ATP</name>
        <dbReference type="ChEBI" id="CHEBI:30616"/>
    </ligand>
</feature>
<evidence type="ECO:0000313" key="13">
    <source>
        <dbReference type="Proteomes" id="UP001501690"/>
    </source>
</evidence>
<dbReference type="EMBL" id="BAAAPL010000001">
    <property type="protein sequence ID" value="GAA1693388.1"/>
    <property type="molecule type" value="Genomic_DNA"/>
</dbReference>
<reference evidence="12 13" key="1">
    <citation type="journal article" date="2019" name="Int. J. Syst. Evol. Microbiol.">
        <title>The Global Catalogue of Microorganisms (GCM) 10K type strain sequencing project: providing services to taxonomists for standard genome sequencing and annotation.</title>
        <authorList>
            <consortium name="The Broad Institute Genomics Platform"/>
            <consortium name="The Broad Institute Genome Sequencing Center for Infectious Disease"/>
            <person name="Wu L."/>
            <person name="Ma J."/>
        </authorList>
    </citation>
    <scope>NUCLEOTIDE SEQUENCE [LARGE SCALE GENOMIC DNA]</scope>
    <source>
        <strain evidence="12 13">JCM 15577</strain>
    </source>
</reference>
<dbReference type="PROSITE" id="PS01128">
    <property type="entry name" value="SHIKIMATE_KINASE"/>
    <property type="match status" value="1"/>
</dbReference>
<keyword evidence="7 11" id="KW-0418">Kinase</keyword>
<dbReference type="CDD" id="cd00464">
    <property type="entry name" value="SK"/>
    <property type="match status" value="1"/>
</dbReference>
<dbReference type="PRINTS" id="PR01100">
    <property type="entry name" value="SHIKIMTKNASE"/>
</dbReference>
<name>A0ABN2HTW5_9MICO</name>
<keyword evidence="11" id="KW-0963">Cytoplasm</keyword>
<evidence type="ECO:0000256" key="4">
    <source>
        <dbReference type="ARBA" id="ARBA00022605"/>
    </source>
</evidence>
<comment type="similarity">
    <text evidence="2 11">Belongs to the shikimate kinase family.</text>
</comment>
<proteinExistence type="inferred from homology"/>